<dbReference type="Proteomes" id="UP001233172">
    <property type="component" value="Unassembled WGS sequence"/>
</dbReference>
<accession>A0AAD8FFM9</accession>
<reference evidence="1" key="1">
    <citation type="journal article" date="2023" name="PLoS Negl. Trop. Dis.">
        <title>A genome sequence for Biomphalaria pfeifferi, the major vector snail for the human-infecting parasite Schistosoma mansoni.</title>
        <authorList>
            <person name="Bu L."/>
            <person name="Lu L."/>
            <person name="Laidemitt M.R."/>
            <person name="Zhang S.M."/>
            <person name="Mutuku M."/>
            <person name="Mkoji G."/>
            <person name="Steinauer M."/>
            <person name="Loker E.S."/>
        </authorList>
    </citation>
    <scope>NUCLEOTIDE SEQUENCE</scope>
    <source>
        <strain evidence="1">KasaAsao</strain>
    </source>
</reference>
<dbReference type="EMBL" id="JASAOG010000030">
    <property type="protein sequence ID" value="KAK0061429.1"/>
    <property type="molecule type" value="Genomic_DNA"/>
</dbReference>
<feature type="non-terminal residue" evidence="1">
    <location>
        <position position="62"/>
    </location>
</feature>
<comment type="caution">
    <text evidence="1">The sequence shown here is derived from an EMBL/GenBank/DDBJ whole genome shotgun (WGS) entry which is preliminary data.</text>
</comment>
<gene>
    <name evidence="1" type="ORF">Bpfe_009235</name>
</gene>
<name>A0AAD8FFM9_BIOPF</name>
<reference evidence="1" key="2">
    <citation type="submission" date="2023-04" db="EMBL/GenBank/DDBJ databases">
        <authorList>
            <person name="Bu L."/>
            <person name="Lu L."/>
            <person name="Laidemitt M.R."/>
            <person name="Zhang S.M."/>
            <person name="Mutuku M."/>
            <person name="Mkoji G."/>
            <person name="Steinauer M."/>
            <person name="Loker E.S."/>
        </authorList>
    </citation>
    <scope>NUCLEOTIDE SEQUENCE</scope>
    <source>
        <strain evidence="1">KasaAsao</strain>
        <tissue evidence="1">Whole Snail</tissue>
    </source>
</reference>
<dbReference type="AlphaFoldDB" id="A0AAD8FFM9"/>
<proteinExistence type="predicted"/>
<evidence type="ECO:0000313" key="2">
    <source>
        <dbReference type="Proteomes" id="UP001233172"/>
    </source>
</evidence>
<organism evidence="1 2">
    <name type="scientific">Biomphalaria pfeifferi</name>
    <name type="common">Bloodfluke planorb</name>
    <name type="synonym">Freshwater snail</name>
    <dbReference type="NCBI Taxonomy" id="112525"/>
    <lineage>
        <taxon>Eukaryota</taxon>
        <taxon>Metazoa</taxon>
        <taxon>Spiralia</taxon>
        <taxon>Lophotrochozoa</taxon>
        <taxon>Mollusca</taxon>
        <taxon>Gastropoda</taxon>
        <taxon>Heterobranchia</taxon>
        <taxon>Euthyneura</taxon>
        <taxon>Panpulmonata</taxon>
        <taxon>Hygrophila</taxon>
        <taxon>Lymnaeoidea</taxon>
        <taxon>Planorbidae</taxon>
        <taxon>Biomphalaria</taxon>
    </lineage>
</organism>
<sequence>MTAYEELLEKEENDMCLCVSVFTRQLNARKYEMVLWSNLFLKTTAPSSCSWLCRRPIIRAKA</sequence>
<evidence type="ECO:0000313" key="1">
    <source>
        <dbReference type="EMBL" id="KAK0061429.1"/>
    </source>
</evidence>
<keyword evidence="2" id="KW-1185">Reference proteome</keyword>
<protein>
    <submittedName>
        <fullName evidence="1">Uncharacterized protein</fullName>
    </submittedName>
</protein>